<keyword evidence="5" id="KW-0472">Membrane</keyword>
<feature type="transmembrane region" description="Helical" evidence="5">
    <location>
        <begin position="7"/>
        <end position="23"/>
    </location>
</feature>
<dbReference type="Pfam" id="PF10502">
    <property type="entry name" value="Peptidase_S26"/>
    <property type="match status" value="2"/>
</dbReference>
<sequence length="598" mass="68403">MGVPQILLYLMIVIYFASLWKIFEKAGRQKWEGFVPGYNIWVWLKILNKPWWWIFFFPIPFVNFVITVACNVETARMFGKYTPKDTILTVLVPWYMIPALAYKEENVIVEATDWTKKGDREKRSIHDHLTLFFMAPIIGHALLVVFRLTGSKDKENKKTMPKEWTDALGFAIVAATIIRVFFFEAFTIPTGSMEKTMLIGDYLFVNKLKYGAKIPQTPLSVPFVHNRIPGTYTKSYVEWFKNDYMRLPGYGSIERNDIMVFNWPAGDTVIVHDDAIAHDYYSILRNHAYTMSGQSSYIEFDKIKDVMMTRAREHIASGGALYGNPSGGAPITKTGGVMSHPVDKKENYIKRCVAVGGDTIEIINGTIHINGLAEEIPEYAQFNYWFYFKNYEAAIPFSDEYLYENYEIYPSGIQRGEIEVGDSSTGMKKVNVMIMPCSNRIAAELANLVGVDSASVIWEKKGTDVGYASIFPNDISIDWTKDNFGPLYIPKEGATIQLNEENYIAYKRAITAYEGNTLEKEGDAYLLNGLAATKYTFKQNYYWLMGDNRHGSADSRYWGYVPEDHVVGTASFVWFSKTTEKGWFDGGVRWSRIFSFIK</sequence>
<dbReference type="CDD" id="cd06530">
    <property type="entry name" value="S26_SPase_I"/>
    <property type="match status" value="2"/>
</dbReference>
<dbReference type="GO" id="GO:0016020">
    <property type="term" value="C:membrane"/>
    <property type="evidence" value="ECO:0007669"/>
    <property type="project" value="InterPro"/>
</dbReference>
<dbReference type="InterPro" id="IPR043739">
    <property type="entry name" value="DUF5684"/>
</dbReference>
<evidence type="ECO:0000256" key="3">
    <source>
        <dbReference type="ARBA" id="ARBA00029906"/>
    </source>
</evidence>
<dbReference type="EMBL" id="FO117577">
    <property type="protein sequence ID" value="CCF99353.1"/>
    <property type="molecule type" value="Genomic_DNA"/>
</dbReference>
<dbReference type="PRINTS" id="PR00727">
    <property type="entry name" value="LEADERPTASE"/>
</dbReference>
<dbReference type="AlphaFoldDB" id="H6RE92"/>
<evidence type="ECO:0000256" key="5">
    <source>
        <dbReference type="SAM" id="Phobius"/>
    </source>
</evidence>
<feature type="active site" evidence="4">
    <location>
        <position position="192"/>
    </location>
</feature>
<protein>
    <recommendedName>
        <fullName evidence="2">Signal peptidase I</fullName>
    </recommendedName>
    <alternativeName>
        <fullName evidence="3">Leader peptidase I</fullName>
    </alternativeName>
</protein>
<dbReference type="InterPro" id="IPR036286">
    <property type="entry name" value="LexA/Signal_pep-like_sf"/>
</dbReference>
<feature type="transmembrane region" description="Helical" evidence="5">
    <location>
        <begin position="168"/>
        <end position="188"/>
    </location>
</feature>
<organism evidence="7">
    <name type="scientific">uncultured Cytophagia bacterium</name>
    <dbReference type="NCBI Taxonomy" id="768505"/>
    <lineage>
        <taxon>Bacteria</taxon>
        <taxon>Pseudomonadati</taxon>
        <taxon>Bacteroidota</taxon>
        <taxon>Cytophagia</taxon>
        <taxon>environmental samples</taxon>
    </lineage>
</organism>
<dbReference type="Pfam" id="PF18936">
    <property type="entry name" value="DUF5684"/>
    <property type="match status" value="1"/>
</dbReference>
<feature type="active site" evidence="4">
    <location>
        <position position="350"/>
    </location>
</feature>
<feature type="domain" description="Peptidase S26" evidence="6">
    <location>
        <begin position="162"/>
        <end position="373"/>
    </location>
</feature>
<keyword evidence="7" id="KW-0378">Hydrolase</keyword>
<reference evidence="7" key="2">
    <citation type="submission" date="2012-02" db="EMBL/GenBank/DDBJ databases">
        <authorList>
            <person name="Genoscope - CEA"/>
        </authorList>
    </citation>
    <scope>NUCLEOTIDE SEQUENCE</scope>
</reference>
<feature type="transmembrane region" description="Helical" evidence="5">
    <location>
        <begin position="51"/>
        <end position="72"/>
    </location>
</feature>
<reference evidence="7" key="1">
    <citation type="journal article" date="2012" name="Environ. Microbiol.">
        <title>Genomic content of uncultured Bacteroidetes from contrasting oceanic provinces in the North Atlantic Ocean.</title>
        <authorList>
            <person name="Gomez-Pereira P.R."/>
            <person name="Schuler M."/>
            <person name="Fuchs B.M."/>
            <person name="Bennke C."/>
            <person name="Teeling H."/>
            <person name="Waldmann J."/>
            <person name="Richter M."/>
            <person name="Barbe V."/>
            <person name="Bataille E."/>
            <person name="Glockner F.O."/>
            <person name="Amann R."/>
        </authorList>
    </citation>
    <scope>NUCLEOTIDE SEQUENCE</scope>
</reference>
<comment type="similarity">
    <text evidence="1">Belongs to the peptidase S26 family.</text>
</comment>
<evidence type="ECO:0000256" key="1">
    <source>
        <dbReference type="ARBA" id="ARBA00009370"/>
    </source>
</evidence>
<dbReference type="PANTHER" id="PTHR43390">
    <property type="entry name" value="SIGNAL PEPTIDASE I"/>
    <property type="match status" value="1"/>
</dbReference>
<evidence type="ECO:0000256" key="2">
    <source>
        <dbReference type="ARBA" id="ARBA00019232"/>
    </source>
</evidence>
<dbReference type="GO" id="GO:0006465">
    <property type="term" value="P:signal peptide processing"/>
    <property type="evidence" value="ECO:0007669"/>
    <property type="project" value="InterPro"/>
</dbReference>
<dbReference type="PANTHER" id="PTHR43390:SF1">
    <property type="entry name" value="CHLOROPLAST PROCESSING PEPTIDASE"/>
    <property type="match status" value="1"/>
</dbReference>
<keyword evidence="5" id="KW-1133">Transmembrane helix</keyword>
<evidence type="ECO:0000313" key="7">
    <source>
        <dbReference type="EMBL" id="CCF99353.1"/>
    </source>
</evidence>
<proteinExistence type="inferred from homology"/>
<gene>
    <name evidence="7" type="primary">lepB</name>
    <name evidence="7" type="ORF">VIS_S3BBA60010</name>
</gene>
<evidence type="ECO:0000259" key="6">
    <source>
        <dbReference type="Pfam" id="PF10502"/>
    </source>
</evidence>
<dbReference type="InterPro" id="IPR000223">
    <property type="entry name" value="Pept_S26A_signal_pept_1"/>
</dbReference>
<keyword evidence="5" id="KW-0812">Transmembrane</keyword>
<dbReference type="InterPro" id="IPR019533">
    <property type="entry name" value="Peptidase_S26"/>
</dbReference>
<dbReference type="GO" id="GO:0004252">
    <property type="term" value="F:serine-type endopeptidase activity"/>
    <property type="evidence" value="ECO:0007669"/>
    <property type="project" value="InterPro"/>
</dbReference>
<name>H6RE92_9BACT</name>
<dbReference type="Gene3D" id="2.10.109.10">
    <property type="entry name" value="Umud Fragment, subunit A"/>
    <property type="match status" value="2"/>
</dbReference>
<feature type="domain" description="Peptidase S26" evidence="6">
    <location>
        <begin position="522"/>
        <end position="575"/>
    </location>
</feature>
<feature type="transmembrane region" description="Helical" evidence="5">
    <location>
        <begin position="129"/>
        <end position="148"/>
    </location>
</feature>
<accession>H6RE92</accession>
<dbReference type="SUPFAM" id="SSF51306">
    <property type="entry name" value="LexA/Signal peptidase"/>
    <property type="match status" value="3"/>
</dbReference>
<evidence type="ECO:0000256" key="4">
    <source>
        <dbReference type="PIRSR" id="PIRSR600223-1"/>
    </source>
</evidence>